<dbReference type="PROSITE" id="PS50293">
    <property type="entry name" value="TPR_REGION"/>
    <property type="match status" value="1"/>
</dbReference>
<name>A0A915YBI4_9BACT</name>
<accession>A0A915YBI4</accession>
<protein>
    <submittedName>
        <fullName evidence="2">Tetratricopeptide repeat protein</fullName>
    </submittedName>
</protein>
<evidence type="ECO:0000256" key="1">
    <source>
        <dbReference type="PROSITE-ProRule" id="PRU00339"/>
    </source>
</evidence>
<dbReference type="Proteomes" id="UP001060919">
    <property type="component" value="Chromosome"/>
</dbReference>
<sequence length="397" mass="46446">MAKLTLTELENLSRLLLSSNDTNVALGLEILKNHKEATPLLCRELILIWQLHHDLEKRIDVEQVLQAKYSGRQMEQWEKGFDVFRIVPTIYRYTPKVRRLVQDHENVRADYQALIERNAAYSLNYYLVGKKLHQTFKKHLDIAEIYYRIVLKTNPTHEDNLFYLAFLLDKSEEGYEEALKHYLTIESINPNSSATLNNIGLIYDNTGEYELAYKYYKKALTVHPNSTLHMRNLASLCTTRMDGAAYKKEAKTLLMKLLKIDAQSGSNWNSWADYLWNIEQNHDKAEEAYLKGLEVEPNNPWLIGNLGELYIDIRKQYEKGLDLYKQSLELKESPYRLVTMVTLLVDYYKDYALAKSYYKKLVALSPPNQITRNRYLRDDQWAAFLAAEKVLLNKLNA</sequence>
<feature type="repeat" description="TPR" evidence="1">
    <location>
        <begin position="193"/>
        <end position="226"/>
    </location>
</feature>
<dbReference type="InterPro" id="IPR019734">
    <property type="entry name" value="TPR_rpt"/>
</dbReference>
<dbReference type="PROSITE" id="PS50005">
    <property type="entry name" value="TPR"/>
    <property type="match status" value="1"/>
</dbReference>
<dbReference type="AlphaFoldDB" id="A0A915YBI4"/>
<dbReference type="SUPFAM" id="SSF48452">
    <property type="entry name" value="TPR-like"/>
    <property type="match status" value="1"/>
</dbReference>
<dbReference type="Gene3D" id="1.25.40.10">
    <property type="entry name" value="Tetratricopeptide repeat domain"/>
    <property type="match status" value="2"/>
</dbReference>
<dbReference type="RefSeq" id="WP_264791384.1">
    <property type="nucleotide sequence ID" value="NZ_AP026867.1"/>
</dbReference>
<gene>
    <name evidence="2" type="ORF">AsAng_0007470</name>
</gene>
<dbReference type="KEGG" id="aup:AsAng_0007470"/>
<organism evidence="2 3">
    <name type="scientific">Aureispira anguillae</name>
    <dbReference type="NCBI Taxonomy" id="2864201"/>
    <lineage>
        <taxon>Bacteria</taxon>
        <taxon>Pseudomonadati</taxon>
        <taxon>Bacteroidota</taxon>
        <taxon>Saprospiria</taxon>
        <taxon>Saprospirales</taxon>
        <taxon>Saprospiraceae</taxon>
        <taxon>Aureispira</taxon>
    </lineage>
</organism>
<dbReference type="PANTHER" id="PTHR12558:SF13">
    <property type="entry name" value="CELL DIVISION CYCLE PROTEIN 27 HOMOLOG"/>
    <property type="match status" value="1"/>
</dbReference>
<keyword evidence="1" id="KW-0802">TPR repeat</keyword>
<reference evidence="2" key="1">
    <citation type="submission" date="2022-09" db="EMBL/GenBank/DDBJ databases">
        <title>Aureispira anguillicida sp. nov., isolated from Leptocephalus of Japanese eel Anguilla japonica.</title>
        <authorList>
            <person name="Yuasa K."/>
            <person name="Mekata T."/>
            <person name="Ikunari K."/>
        </authorList>
    </citation>
    <scope>NUCLEOTIDE SEQUENCE</scope>
    <source>
        <strain evidence="2">EL160426</strain>
    </source>
</reference>
<dbReference type="Pfam" id="PF00515">
    <property type="entry name" value="TPR_1"/>
    <property type="match status" value="1"/>
</dbReference>
<dbReference type="InterPro" id="IPR011990">
    <property type="entry name" value="TPR-like_helical_dom_sf"/>
</dbReference>
<keyword evidence="3" id="KW-1185">Reference proteome</keyword>
<proteinExistence type="predicted"/>
<dbReference type="PANTHER" id="PTHR12558">
    <property type="entry name" value="CELL DIVISION CYCLE 16,23,27"/>
    <property type="match status" value="1"/>
</dbReference>
<dbReference type="EMBL" id="AP026867">
    <property type="protein sequence ID" value="BDS10042.1"/>
    <property type="molecule type" value="Genomic_DNA"/>
</dbReference>
<evidence type="ECO:0000313" key="2">
    <source>
        <dbReference type="EMBL" id="BDS10042.1"/>
    </source>
</evidence>
<evidence type="ECO:0000313" key="3">
    <source>
        <dbReference type="Proteomes" id="UP001060919"/>
    </source>
</evidence>
<dbReference type="SMART" id="SM00028">
    <property type="entry name" value="TPR"/>
    <property type="match status" value="3"/>
</dbReference>